<protein>
    <submittedName>
        <fullName evidence="1">Uncharacterized protein</fullName>
    </submittedName>
</protein>
<evidence type="ECO:0000313" key="2">
    <source>
        <dbReference type="Proteomes" id="UP000238348"/>
    </source>
</evidence>
<evidence type="ECO:0000313" key="1">
    <source>
        <dbReference type="EMBL" id="AUX38979.1"/>
    </source>
</evidence>
<organism evidence="1 2">
    <name type="scientific">Sorangium cellulosum</name>
    <name type="common">Polyangium cellulosum</name>
    <dbReference type="NCBI Taxonomy" id="56"/>
    <lineage>
        <taxon>Bacteria</taxon>
        <taxon>Pseudomonadati</taxon>
        <taxon>Myxococcota</taxon>
        <taxon>Polyangia</taxon>
        <taxon>Polyangiales</taxon>
        <taxon>Polyangiaceae</taxon>
        <taxon>Sorangium</taxon>
    </lineage>
</organism>
<accession>A0A2L0EI56</accession>
<dbReference type="Proteomes" id="UP000238348">
    <property type="component" value="Chromosome"/>
</dbReference>
<gene>
    <name evidence="1" type="ORF">SOCE26_003610</name>
</gene>
<name>A0A2L0EI56_SORCE</name>
<dbReference type="EMBL" id="CP012673">
    <property type="protein sequence ID" value="AUX38979.1"/>
    <property type="molecule type" value="Genomic_DNA"/>
</dbReference>
<dbReference type="RefSeq" id="WP_159396570.1">
    <property type="nucleotide sequence ID" value="NZ_CP012673.1"/>
</dbReference>
<sequence length="183" mass="19633">MCLPACASDEYDSFVCLGDTSAACEYAVAREPGVFCEQCGCGPSLRCEPGVGCLPKRRLGEPCEDDGDCVSDNCSIDEHVCRVAVGAACTAENCDICYVEPSGWSFCSRYCHGDGRWHGCGERGECVASDQFHLDGSECWPVCTGSDPAECPGYCLLLEENLKVCDCFGLAGDCTRSRQEDQP</sequence>
<dbReference type="AlphaFoldDB" id="A0A2L0EI56"/>
<reference evidence="1 2" key="1">
    <citation type="submission" date="2015-09" db="EMBL/GenBank/DDBJ databases">
        <title>Sorangium comparison.</title>
        <authorList>
            <person name="Zaburannyi N."/>
            <person name="Bunk B."/>
            <person name="Overmann J."/>
            <person name="Mueller R."/>
        </authorList>
    </citation>
    <scope>NUCLEOTIDE SEQUENCE [LARGE SCALE GENOMIC DNA]</scope>
    <source>
        <strain evidence="1 2">So ce26</strain>
    </source>
</reference>
<proteinExistence type="predicted"/>